<evidence type="ECO:0000256" key="3">
    <source>
        <dbReference type="ARBA" id="ARBA00022729"/>
    </source>
</evidence>
<organism evidence="11 12">
    <name type="scientific">Lasallia pustulata</name>
    <dbReference type="NCBI Taxonomy" id="136370"/>
    <lineage>
        <taxon>Eukaryota</taxon>
        <taxon>Fungi</taxon>
        <taxon>Dikarya</taxon>
        <taxon>Ascomycota</taxon>
        <taxon>Pezizomycotina</taxon>
        <taxon>Lecanoromycetes</taxon>
        <taxon>OSLEUM clade</taxon>
        <taxon>Umbilicariomycetidae</taxon>
        <taxon>Umbilicariales</taxon>
        <taxon>Umbilicariaceae</taxon>
        <taxon>Lasallia</taxon>
    </lineage>
</organism>
<dbReference type="AlphaFoldDB" id="A0A1W5DDT9"/>
<keyword evidence="12" id="KW-1185">Reference proteome</keyword>
<sequence length="538" mass="56934">MLSYSMVCAFLAVTSSALSLPQVLPSGYAPVTATCPTTPLVRPATGLSSSESTYLAARETKAAAGLAAWLLKTNASFGTNNLPTVALTSSGGGYRALLSGAGVIQGFDARDSNVGTSGVYQGLTYHTGLSGGAWLLSSFAGNNYPTISSLKNDLWKQAFQDSLLDPNYLLAAAAYVEVTNDILAKQAAGFPPTLTDPWGRLLSYQLLYGNDGGVAIRLSSVTGFSNFTSYNVPYPIITSLGVKTFQGECLPGPNATMYELSPYEFGSWDSGVSAFTPTQYLGTALSNGSPSNGTCIQNYDNLGYVLGTSSTLFNEACASVPATTTTSNIIDDLATIVLAAHALTTRDEYAVYPNPFYNYARSSLVSAQMELSLVDGGEALQNNPIFPLLQPARGVNVIIVNDNSADTNNFPNGSEILTTYVQSLNAGLTKMPYIPPVATFISEGLNTRPTFFGCNDTSKITIVYLPNVNYTFPSNEPTAKLEYSQAETEGMVDNGIQIASKGGDAMWPTCLACAIVMKSGNTMPNSCGSCFETYCYEQ</sequence>
<keyword evidence="3 9" id="KW-0732">Signal</keyword>
<keyword evidence="6 8" id="KW-0443">Lipid metabolism</keyword>
<comment type="catalytic activity">
    <reaction evidence="9">
        <text>a 1-acyl-sn-glycero-3-phosphocholine + H2O = sn-glycerol 3-phosphocholine + a fatty acid + H(+)</text>
        <dbReference type="Rhea" id="RHEA:15177"/>
        <dbReference type="ChEBI" id="CHEBI:15377"/>
        <dbReference type="ChEBI" id="CHEBI:15378"/>
        <dbReference type="ChEBI" id="CHEBI:16870"/>
        <dbReference type="ChEBI" id="CHEBI:28868"/>
        <dbReference type="ChEBI" id="CHEBI:58168"/>
        <dbReference type="EC" id="3.1.1.5"/>
    </reaction>
</comment>
<dbReference type="PANTHER" id="PTHR10728:SF33">
    <property type="entry name" value="LYSOPHOSPHOLIPASE 1-RELATED"/>
    <property type="match status" value="1"/>
</dbReference>
<dbReference type="GO" id="GO:0004623">
    <property type="term" value="F:phospholipase A2 activity"/>
    <property type="evidence" value="ECO:0007669"/>
    <property type="project" value="TreeGrafter"/>
</dbReference>
<evidence type="ECO:0000256" key="2">
    <source>
        <dbReference type="ARBA" id="ARBA00013274"/>
    </source>
</evidence>
<feature type="domain" description="PLA2c" evidence="10">
    <location>
        <begin position="34"/>
        <end position="538"/>
    </location>
</feature>
<evidence type="ECO:0000313" key="12">
    <source>
        <dbReference type="Proteomes" id="UP000192927"/>
    </source>
</evidence>
<dbReference type="PANTHER" id="PTHR10728">
    <property type="entry name" value="CYTOSOLIC PHOSPHOLIPASE A2"/>
    <property type="match status" value="1"/>
</dbReference>
<evidence type="ECO:0000256" key="9">
    <source>
        <dbReference type="RuleBase" id="RU362103"/>
    </source>
</evidence>
<evidence type="ECO:0000256" key="4">
    <source>
        <dbReference type="ARBA" id="ARBA00022801"/>
    </source>
</evidence>
<feature type="chain" id="PRO_5011827837" description="Lysophospholipase" evidence="9">
    <location>
        <begin position="18"/>
        <end position="538"/>
    </location>
</feature>
<dbReference type="InterPro" id="IPR016035">
    <property type="entry name" value="Acyl_Trfase/lysoPLipase"/>
</dbReference>
<dbReference type="GO" id="GO:0046475">
    <property type="term" value="P:glycerophospholipid catabolic process"/>
    <property type="evidence" value="ECO:0007669"/>
    <property type="project" value="TreeGrafter"/>
</dbReference>
<evidence type="ECO:0000256" key="8">
    <source>
        <dbReference type="PROSITE-ProRule" id="PRU00555"/>
    </source>
</evidence>
<proteinExistence type="inferred from homology"/>
<name>A0A1W5DDT9_9LECA</name>
<accession>A0A1W5DDT9</accession>
<evidence type="ECO:0000256" key="6">
    <source>
        <dbReference type="ARBA" id="ARBA00023098"/>
    </source>
</evidence>
<dbReference type="SUPFAM" id="SSF52151">
    <property type="entry name" value="FabD/lysophospholipase-like"/>
    <property type="match status" value="1"/>
</dbReference>
<dbReference type="EC" id="3.1.1.5" evidence="2 9"/>
<dbReference type="EMBL" id="FWEW01003789">
    <property type="protein sequence ID" value="SLM41130.1"/>
    <property type="molecule type" value="Genomic_DNA"/>
</dbReference>
<feature type="signal peptide" evidence="9">
    <location>
        <begin position="1"/>
        <end position="17"/>
    </location>
</feature>
<dbReference type="SMART" id="SM00022">
    <property type="entry name" value="PLAc"/>
    <property type="match status" value="1"/>
</dbReference>
<dbReference type="Pfam" id="PF01735">
    <property type="entry name" value="PLA2_B"/>
    <property type="match status" value="1"/>
</dbReference>
<dbReference type="GO" id="GO:0005783">
    <property type="term" value="C:endoplasmic reticulum"/>
    <property type="evidence" value="ECO:0007669"/>
    <property type="project" value="TreeGrafter"/>
</dbReference>
<keyword evidence="5 8" id="KW-0442">Lipid degradation</keyword>
<comment type="similarity">
    <text evidence="1 9">Belongs to the lysophospholipase family.</text>
</comment>
<dbReference type="Gene3D" id="3.40.1090.10">
    <property type="entry name" value="Cytosolic phospholipase A2 catalytic domain"/>
    <property type="match status" value="1"/>
</dbReference>
<evidence type="ECO:0000256" key="7">
    <source>
        <dbReference type="ARBA" id="ARBA00023180"/>
    </source>
</evidence>
<dbReference type="GO" id="GO:0005829">
    <property type="term" value="C:cytosol"/>
    <property type="evidence" value="ECO:0007669"/>
    <property type="project" value="TreeGrafter"/>
</dbReference>
<evidence type="ECO:0000256" key="1">
    <source>
        <dbReference type="ARBA" id="ARBA00008780"/>
    </source>
</evidence>
<keyword evidence="4 8" id="KW-0378">Hydrolase</keyword>
<protein>
    <recommendedName>
        <fullName evidence="2 9">Lysophospholipase</fullName>
        <ecNumber evidence="2 9">3.1.1.5</ecNumber>
    </recommendedName>
</protein>
<dbReference type="PROSITE" id="PS51210">
    <property type="entry name" value="PLA2C"/>
    <property type="match status" value="1"/>
</dbReference>
<evidence type="ECO:0000256" key="5">
    <source>
        <dbReference type="ARBA" id="ARBA00022963"/>
    </source>
</evidence>
<reference evidence="12" key="1">
    <citation type="submission" date="2017-03" db="EMBL/GenBank/DDBJ databases">
        <authorList>
            <person name="Sharma R."/>
            <person name="Thines M."/>
        </authorList>
    </citation>
    <scope>NUCLEOTIDE SEQUENCE [LARGE SCALE GENOMIC DNA]</scope>
</reference>
<dbReference type="InterPro" id="IPR002642">
    <property type="entry name" value="LysoPLipase_cat_dom"/>
</dbReference>
<keyword evidence="7" id="KW-0325">Glycoprotein</keyword>
<dbReference type="Proteomes" id="UP000192927">
    <property type="component" value="Unassembled WGS sequence"/>
</dbReference>
<evidence type="ECO:0000313" key="11">
    <source>
        <dbReference type="EMBL" id="SLM41130.1"/>
    </source>
</evidence>
<dbReference type="GO" id="GO:0004622">
    <property type="term" value="F:phosphatidylcholine lysophospholipase activity"/>
    <property type="evidence" value="ECO:0007669"/>
    <property type="project" value="UniProtKB-EC"/>
</dbReference>
<evidence type="ECO:0000259" key="10">
    <source>
        <dbReference type="PROSITE" id="PS51210"/>
    </source>
</evidence>